<dbReference type="eggNOG" id="COG5385">
    <property type="taxonomic scope" value="Bacteria"/>
</dbReference>
<proteinExistence type="predicted"/>
<feature type="domain" description="Histidine phosphotransferase ChpT C-terminal" evidence="1">
    <location>
        <begin position="83"/>
        <end position="192"/>
    </location>
</feature>
<gene>
    <name evidence="2" type="ordered locus">PB2503_09339</name>
</gene>
<keyword evidence="3" id="KW-1185">Reference proteome</keyword>
<dbReference type="Gene3D" id="1.10.287.130">
    <property type="match status" value="1"/>
</dbReference>
<dbReference type="AlphaFoldDB" id="E0TD98"/>
<dbReference type="InterPro" id="IPR036890">
    <property type="entry name" value="HATPase_C_sf"/>
</dbReference>
<accession>E0TD98</accession>
<dbReference type="HOGENOM" id="CLU_086320_0_0_5"/>
<dbReference type="Gene3D" id="3.30.565.10">
    <property type="entry name" value="Histidine kinase-like ATPase, C-terminal domain"/>
    <property type="match status" value="1"/>
</dbReference>
<dbReference type="OrthoDB" id="9803702at2"/>
<dbReference type="RefSeq" id="WP_013300895.1">
    <property type="nucleotide sequence ID" value="NC_014414.1"/>
</dbReference>
<organism evidence="2 3">
    <name type="scientific">Parvularcula bermudensis (strain ATCC BAA-594 / HTCC2503 / KCTC 12087)</name>
    <dbReference type="NCBI Taxonomy" id="314260"/>
    <lineage>
        <taxon>Bacteria</taxon>
        <taxon>Pseudomonadati</taxon>
        <taxon>Pseudomonadota</taxon>
        <taxon>Alphaproteobacteria</taxon>
        <taxon>Parvularculales</taxon>
        <taxon>Parvularculaceae</taxon>
        <taxon>Parvularcula</taxon>
    </lineage>
</organism>
<dbReference type="STRING" id="314260.PB2503_09339"/>
<reference evidence="3" key="1">
    <citation type="submission" date="2010-08" db="EMBL/GenBank/DDBJ databases">
        <title>Genome sequence of Parvularcula bermudensis HTCC2503.</title>
        <authorList>
            <person name="Kang D.-M."/>
            <person name="Oh H.-M."/>
            <person name="Cho J.-C."/>
        </authorList>
    </citation>
    <scope>NUCLEOTIDE SEQUENCE [LARGE SCALE GENOMIC DNA]</scope>
    <source>
        <strain evidence="3">ATCC BAA-594 / HTCC2503 / KCTC 12087</strain>
    </source>
</reference>
<dbReference type="InterPro" id="IPR018762">
    <property type="entry name" value="ChpT_C"/>
</dbReference>
<evidence type="ECO:0000259" key="1">
    <source>
        <dbReference type="Pfam" id="PF10090"/>
    </source>
</evidence>
<evidence type="ECO:0000313" key="3">
    <source>
        <dbReference type="Proteomes" id="UP000001302"/>
    </source>
</evidence>
<dbReference type="KEGG" id="pbr:PB2503_09339"/>
<dbReference type="Pfam" id="PF10090">
    <property type="entry name" value="HPTransfase"/>
    <property type="match status" value="1"/>
</dbReference>
<name>E0TD98_PARBH</name>
<sequence>MTAIEAEALRVSSLMSSRLCHDLAGVVGAISAGLEMSEDEDPEMASHAKQVVTESTDKALAIVKLARLAYGSSGGFEGDLDMNEAREAAKGFFAHAEAELVWDLEEYAVPKWQGRAMLNVLIVMERAVPRSPSTVRLSRVNGHLTASATGKKVKAKDPLLGAFSGQSDDLEPKEMPAYLAYLLAQSGGARFDTHFVLDEELTVTLVAD</sequence>
<protein>
    <recommendedName>
        <fullName evidence="1">Histidine phosphotransferase ChpT C-terminal domain-containing protein</fullName>
    </recommendedName>
</protein>
<reference evidence="2 3" key="2">
    <citation type="journal article" date="2011" name="J. Bacteriol.">
        <title>Complete genome sequence of strain HTCC2503T of Parvularcula bermudensis, the type species of the order "Parvularculales" in the class Alphaproteobacteria.</title>
        <authorList>
            <person name="Oh H.M."/>
            <person name="Kang I."/>
            <person name="Vergin K.L."/>
            <person name="Kang D."/>
            <person name="Rhee K.H."/>
            <person name="Giovannoni S.J."/>
            <person name="Cho J.C."/>
        </authorList>
    </citation>
    <scope>NUCLEOTIDE SEQUENCE [LARGE SCALE GENOMIC DNA]</scope>
    <source>
        <strain evidence="3">ATCC BAA-594 / HTCC2503 / KCTC 12087</strain>
    </source>
</reference>
<dbReference type="Proteomes" id="UP000001302">
    <property type="component" value="Chromosome"/>
</dbReference>
<dbReference type="EMBL" id="CP002156">
    <property type="protein sequence ID" value="ADM09921.1"/>
    <property type="molecule type" value="Genomic_DNA"/>
</dbReference>
<evidence type="ECO:0000313" key="2">
    <source>
        <dbReference type="EMBL" id="ADM09921.1"/>
    </source>
</evidence>